<dbReference type="AlphaFoldDB" id="Q6FJN3"/>
<dbReference type="InterPro" id="IPR035899">
    <property type="entry name" value="DBL_dom_sf"/>
</dbReference>
<reference evidence="4 5" key="1">
    <citation type="journal article" date="2004" name="Nature">
        <title>Genome evolution in yeasts.</title>
        <authorList>
            <consortium name="Genolevures"/>
            <person name="Dujon B."/>
            <person name="Sherman D."/>
            <person name="Fischer G."/>
            <person name="Durrens P."/>
            <person name="Casaregola S."/>
            <person name="Lafontaine I."/>
            <person name="de Montigny J."/>
            <person name="Marck C."/>
            <person name="Neuveglise C."/>
            <person name="Talla E."/>
            <person name="Goffard N."/>
            <person name="Frangeul L."/>
            <person name="Aigle M."/>
            <person name="Anthouard V."/>
            <person name="Babour A."/>
            <person name="Barbe V."/>
            <person name="Barnay S."/>
            <person name="Blanchin S."/>
            <person name="Beckerich J.M."/>
            <person name="Beyne E."/>
            <person name="Bleykasten C."/>
            <person name="Boisrame A."/>
            <person name="Boyer J."/>
            <person name="Cattolico L."/>
            <person name="Confanioleri F."/>
            <person name="de Daruvar A."/>
            <person name="Despons L."/>
            <person name="Fabre E."/>
            <person name="Fairhead C."/>
            <person name="Ferry-Dumazet H."/>
            <person name="Groppi A."/>
            <person name="Hantraye F."/>
            <person name="Hennequin C."/>
            <person name="Jauniaux N."/>
            <person name="Joyet P."/>
            <person name="Kachouri R."/>
            <person name="Kerrest A."/>
            <person name="Koszul R."/>
            <person name="Lemaire M."/>
            <person name="Lesur I."/>
            <person name="Ma L."/>
            <person name="Muller H."/>
            <person name="Nicaud J.M."/>
            <person name="Nikolski M."/>
            <person name="Oztas S."/>
            <person name="Ozier-Kalogeropoulos O."/>
            <person name="Pellenz S."/>
            <person name="Potier S."/>
            <person name="Richard G.F."/>
            <person name="Straub M.L."/>
            <person name="Suleau A."/>
            <person name="Swennene D."/>
            <person name="Tekaia F."/>
            <person name="Wesolowski-Louvel M."/>
            <person name="Westhof E."/>
            <person name="Wirth B."/>
            <person name="Zeniou-Meyer M."/>
            <person name="Zivanovic I."/>
            <person name="Bolotin-Fukuhara M."/>
            <person name="Thierry A."/>
            <person name="Bouchier C."/>
            <person name="Caudron B."/>
            <person name="Scarpelli C."/>
            <person name="Gaillardin C."/>
            <person name="Weissenbach J."/>
            <person name="Wincker P."/>
            <person name="Souciet J.L."/>
        </authorList>
    </citation>
    <scope>NUCLEOTIDE SEQUENCE [LARGE SCALE GENOMIC DNA]</scope>
    <source>
        <strain evidence="5">ATCC 2001 / BCRC 20586 / JCM 3761 / NBRC 0622 / NRRL Y-65 / CBS 138</strain>
    </source>
</reference>
<dbReference type="Proteomes" id="UP000002428">
    <property type="component" value="Chromosome M"/>
</dbReference>
<dbReference type="FunCoup" id="Q6FJN3">
    <property type="interactions" value="114"/>
</dbReference>
<protein>
    <recommendedName>
        <fullName evidence="2">DH domain-containing protein</fullName>
    </recommendedName>
</protein>
<evidence type="ECO:0000313" key="5">
    <source>
        <dbReference type="Proteomes" id="UP000002428"/>
    </source>
</evidence>
<evidence type="ECO:0000313" key="4">
    <source>
        <dbReference type="EMBL" id="CAG62537.1"/>
    </source>
</evidence>
<proteinExistence type="predicted"/>
<evidence type="ECO:0000256" key="1">
    <source>
        <dbReference type="SAM" id="MobiDB-lite"/>
    </source>
</evidence>
<name>Q6FJN3_CANGA</name>
<dbReference type="VEuPathDB" id="FungiDB:CAGL0M04917g"/>
<organism evidence="4 5">
    <name type="scientific">Candida glabrata (strain ATCC 2001 / BCRC 20586 / JCM 3761 / NBRC 0622 / NRRL Y-65 / CBS 138)</name>
    <name type="common">Yeast</name>
    <name type="synonym">Nakaseomyces glabratus</name>
    <dbReference type="NCBI Taxonomy" id="284593"/>
    <lineage>
        <taxon>Eukaryota</taxon>
        <taxon>Fungi</taxon>
        <taxon>Dikarya</taxon>
        <taxon>Ascomycota</taxon>
        <taxon>Saccharomycotina</taxon>
        <taxon>Saccharomycetes</taxon>
        <taxon>Saccharomycetales</taxon>
        <taxon>Saccharomycetaceae</taxon>
        <taxon>Nakaseomyces</taxon>
    </lineage>
</organism>
<feature type="region of interest" description="Disordered" evidence="1">
    <location>
        <begin position="284"/>
        <end position="315"/>
    </location>
</feature>
<dbReference type="GO" id="GO:0005085">
    <property type="term" value="F:guanyl-nucleotide exchange factor activity"/>
    <property type="evidence" value="ECO:0007669"/>
    <property type="project" value="InterPro"/>
</dbReference>
<feature type="domain" description="DH" evidence="2">
    <location>
        <begin position="83"/>
        <end position="280"/>
    </location>
</feature>
<accession>Q6FJN3</accession>
<dbReference type="STRING" id="284593.Q6FJN3"/>
<evidence type="ECO:0000313" key="3">
    <source>
        <dbReference type="CGD" id="CAL0137123"/>
    </source>
</evidence>
<sequence length="586" mass="68490">MYEQFQMISKNSLTPIRDYNNDFFHANDSKLPNLTRVKDGYGGARASYSDSIGGDLDTMDNKIDDRVKKSSNSSVLTDMKNINLREMLKKFIFSEEKYIEMTEKALTSYRFNMQNKKMRSKKIFDPNSKEDVILFGNLETICAVSYLYLNSLSKIVTKLELNPSSIDVIYDELVELHVTLFNRMKQPYTSYIIAYQNQTHLVKILENSTSKIVASWYHRSYDDARQIKLSEILQCPYKHVHDWLENIKILKEWLVVGTSVEEFQKLIETFTDYISHLNIDNEDNVRSSQHRHPISSIQISKSSDLNPESSGPSDDGNFVAYIPSVASSVYTEVIKPRMSPKISLDEKPCNADSNHALMLLVRLFKEKLYHLTQLRKLLVKHDITNLADNFIMQIHSWTSLLSIEKDSVFQNIHEQLNNKINLCVKLYKEKKEELGAFKFLKLESFIIKKLETVLALMKTVKGYINDLKVLHKDYLIFKKEKQMKLQDIKRTLLGTHYEQIQNKLVEQLPRFLTYINQFMVLFLLSFNAYLRDALDILISVQADLLHTEEGVNEIEKDYDKRRNVMKKTVNSHYEKSNNNIVLRRLF</sequence>
<dbReference type="CGD" id="CAL0137123">
    <property type="gene designation" value="CAGL0M04917g"/>
</dbReference>
<dbReference type="HOGENOM" id="CLU_392821_0_0_1"/>
<dbReference type="PROSITE" id="PS50010">
    <property type="entry name" value="DH_2"/>
    <property type="match status" value="1"/>
</dbReference>
<dbReference type="Gene3D" id="1.20.900.10">
    <property type="entry name" value="Dbl homology (DH) domain"/>
    <property type="match status" value="1"/>
</dbReference>
<feature type="compositionally biased region" description="Polar residues" evidence="1">
    <location>
        <begin position="295"/>
        <end position="312"/>
    </location>
</feature>
<dbReference type="eggNOG" id="ENOG502RC15">
    <property type="taxonomic scope" value="Eukaryota"/>
</dbReference>
<dbReference type="InParanoid" id="Q6FJN3"/>
<dbReference type="KEGG" id="cgr:2891571"/>
<gene>
    <name evidence="3 4" type="ordered locus">CAGL0M04917g</name>
</gene>
<keyword evidence="5" id="KW-1185">Reference proteome</keyword>
<evidence type="ECO:0000259" key="2">
    <source>
        <dbReference type="PROSITE" id="PS50010"/>
    </source>
</evidence>
<dbReference type="SUPFAM" id="SSF48065">
    <property type="entry name" value="DBL homology domain (DH-domain)"/>
    <property type="match status" value="1"/>
</dbReference>
<dbReference type="OMA" id="YKNDYFH"/>
<dbReference type="InterPro" id="IPR000219">
    <property type="entry name" value="DH_dom"/>
</dbReference>
<dbReference type="EMBL" id="CR380959">
    <property type="protein sequence ID" value="CAG62537.1"/>
    <property type="molecule type" value="Genomic_DNA"/>
</dbReference>